<feature type="domain" description="Flagellar basal-body/hook protein C-terminal" evidence="8">
    <location>
        <begin position="580"/>
        <end position="618"/>
    </location>
</feature>
<dbReference type="KEGG" id="psin:CAK95_18110"/>
<dbReference type="GO" id="GO:0005198">
    <property type="term" value="F:structural molecule activity"/>
    <property type="evidence" value="ECO:0007669"/>
    <property type="project" value="InterPro"/>
</dbReference>
<dbReference type="Pfam" id="PF22638">
    <property type="entry name" value="FlgK_D1"/>
    <property type="match status" value="1"/>
</dbReference>
<dbReference type="InterPro" id="IPR019776">
    <property type="entry name" value="Flagellar_basal_body_rod_CS"/>
</dbReference>
<evidence type="ECO:0000256" key="2">
    <source>
        <dbReference type="ARBA" id="ARBA00004613"/>
    </source>
</evidence>
<sequence>MSLSQALNTSVAGLKVAQTGLSVIASNVANAETPGYVRKTLHQSAVSIGAAGVSVRTESINRELDAYLQRQLRTEAAGGAYASLRADFYSQLQRIYGDPGAEATLETSYSNFTTALQGLSTSPDAPAARSAVISAAQVLAQQLNSMSTAIQGMRSDAELGLSDSVQRANNAMQQIAAINRQLALNTRPDAATASLLDQRDAYIDELSQLMDIRVVPGDLNQINVFTNSGVQLVGTDAAKLKFDPQGTMTAAAQWSPDAGKRTVGTLTLVTPTGGEVDLLMNGSIRSGEIAAYIEMRDDILVQAQAQLDELAAMMASALSDATIPSTAVTSGAQTGFDIDTAGLLNGNKINLTYTDNTGQQRNVTIVRVDDTSALPLSNDATADPNDTVIGVSFTGGLADVAQALNSHFNGKVNFSASGNTLRILDDGAANNTTINAVTATVTRTGLSGDGAELPLFTDGFSAYTGAITGSGSQSIGLAGRLTVNPDLVADPSKLVVYQAGTEAGDATRPNFILDKLTKASVTFSAKTGIGSVAAPFKGTISSFLRQVISVQGEAAANAENLAIGQNVVVNALKERVADDSAVNIDVEMANLLNLQNAYGANARVMSVVKEMFDQLMNMV</sequence>
<evidence type="ECO:0000256" key="5">
    <source>
        <dbReference type="ARBA" id="ARBA00022525"/>
    </source>
</evidence>
<dbReference type="InterPro" id="IPR010930">
    <property type="entry name" value="Flg_bb/hook_C_dom"/>
</dbReference>
<dbReference type="GO" id="GO:0005576">
    <property type="term" value="C:extracellular region"/>
    <property type="evidence" value="ECO:0007669"/>
    <property type="project" value="UniProtKB-SubCell"/>
</dbReference>
<dbReference type="AlphaFoldDB" id="A0A1W6ZU17"/>
<proteinExistence type="inferred from homology"/>
<dbReference type="Pfam" id="PF06429">
    <property type="entry name" value="Flg_bbr_C"/>
    <property type="match status" value="1"/>
</dbReference>
<dbReference type="GO" id="GO:0044780">
    <property type="term" value="P:bacterial-type flagellum assembly"/>
    <property type="evidence" value="ECO:0007669"/>
    <property type="project" value="InterPro"/>
</dbReference>
<evidence type="ECO:0000256" key="1">
    <source>
        <dbReference type="ARBA" id="ARBA00004117"/>
    </source>
</evidence>
<name>A0A1W6ZU17_9HYPH</name>
<keyword evidence="10" id="KW-0966">Cell projection</keyword>
<keyword evidence="10" id="KW-0282">Flagellum</keyword>
<dbReference type="PANTHER" id="PTHR30033">
    <property type="entry name" value="FLAGELLAR HOOK-ASSOCIATED PROTEIN 1"/>
    <property type="match status" value="1"/>
</dbReference>
<dbReference type="Proteomes" id="UP000194137">
    <property type="component" value="Chromosome"/>
</dbReference>
<organism evidence="10 11">
    <name type="scientific">Pseudorhodoplanes sinuspersici</name>
    <dbReference type="NCBI Taxonomy" id="1235591"/>
    <lineage>
        <taxon>Bacteria</taxon>
        <taxon>Pseudomonadati</taxon>
        <taxon>Pseudomonadota</taxon>
        <taxon>Alphaproteobacteria</taxon>
        <taxon>Hyphomicrobiales</taxon>
        <taxon>Pseudorhodoplanes</taxon>
    </lineage>
</organism>
<dbReference type="PANTHER" id="PTHR30033:SF1">
    <property type="entry name" value="FLAGELLAR HOOK-ASSOCIATED PROTEIN 1"/>
    <property type="match status" value="1"/>
</dbReference>
<evidence type="ECO:0000313" key="11">
    <source>
        <dbReference type="Proteomes" id="UP000194137"/>
    </source>
</evidence>
<reference evidence="10 11" key="1">
    <citation type="submission" date="2017-05" db="EMBL/GenBank/DDBJ databases">
        <title>Full genome sequence of Pseudorhodoplanes sinuspersici.</title>
        <authorList>
            <person name="Dastgheib S.M.M."/>
            <person name="Shavandi M."/>
            <person name="Tirandaz H."/>
        </authorList>
    </citation>
    <scope>NUCLEOTIDE SEQUENCE [LARGE SCALE GENOMIC DNA]</scope>
    <source>
        <strain evidence="10 11">RIPI110</strain>
    </source>
</reference>
<dbReference type="NCBIfam" id="TIGR02492">
    <property type="entry name" value="flgK_ends"/>
    <property type="match status" value="1"/>
</dbReference>
<dbReference type="PROSITE" id="PS00588">
    <property type="entry name" value="FLAGELLA_BB_ROD"/>
    <property type="match status" value="1"/>
</dbReference>
<evidence type="ECO:0000256" key="4">
    <source>
        <dbReference type="ARBA" id="ARBA00016244"/>
    </source>
</evidence>
<dbReference type="EMBL" id="CP021112">
    <property type="protein sequence ID" value="ARQ00788.1"/>
    <property type="molecule type" value="Genomic_DNA"/>
</dbReference>
<dbReference type="OrthoDB" id="7181295at2"/>
<dbReference type="GO" id="GO:0009424">
    <property type="term" value="C:bacterial-type flagellum hook"/>
    <property type="evidence" value="ECO:0007669"/>
    <property type="project" value="InterPro"/>
</dbReference>
<keyword evidence="11" id="KW-1185">Reference proteome</keyword>
<accession>A0A1W6ZU17</accession>
<feature type="domain" description="Flagellar hook-associated protein FlgK helical" evidence="9">
    <location>
        <begin position="90"/>
        <end position="319"/>
    </location>
</feature>
<dbReference type="InterPro" id="IPR002371">
    <property type="entry name" value="FlgK"/>
</dbReference>
<dbReference type="Pfam" id="PF00460">
    <property type="entry name" value="Flg_bb_rod"/>
    <property type="match status" value="1"/>
</dbReference>
<dbReference type="PRINTS" id="PR01005">
    <property type="entry name" value="FLGHOOKAP1"/>
</dbReference>
<comment type="subcellular location">
    <subcellularLocation>
        <location evidence="1">Bacterial flagellum basal body</location>
    </subcellularLocation>
    <subcellularLocation>
        <location evidence="2">Secreted</location>
    </subcellularLocation>
</comment>
<dbReference type="InterPro" id="IPR001444">
    <property type="entry name" value="Flag_bb_rod_N"/>
</dbReference>
<keyword evidence="10" id="KW-0969">Cilium</keyword>
<dbReference type="SUPFAM" id="SSF64518">
    <property type="entry name" value="Phase 1 flagellin"/>
    <property type="match status" value="1"/>
</dbReference>
<gene>
    <name evidence="10" type="ORF">CAK95_18110</name>
</gene>
<evidence type="ECO:0000313" key="10">
    <source>
        <dbReference type="EMBL" id="ARQ00788.1"/>
    </source>
</evidence>
<dbReference type="InterPro" id="IPR053927">
    <property type="entry name" value="FlgK_helical"/>
</dbReference>
<keyword evidence="6" id="KW-0975">Bacterial flagellum</keyword>
<keyword evidence="5" id="KW-0964">Secreted</keyword>
<protein>
    <recommendedName>
        <fullName evidence="4">Flagellar hook-associated protein 1</fullName>
    </recommendedName>
</protein>
<dbReference type="RefSeq" id="WP_086089183.1">
    <property type="nucleotide sequence ID" value="NZ_CP021112.1"/>
</dbReference>
<evidence type="ECO:0000256" key="6">
    <source>
        <dbReference type="ARBA" id="ARBA00023143"/>
    </source>
</evidence>
<evidence type="ECO:0000259" key="8">
    <source>
        <dbReference type="Pfam" id="PF06429"/>
    </source>
</evidence>
<dbReference type="STRING" id="1235591.CAK95_18110"/>
<dbReference type="GO" id="GO:0009425">
    <property type="term" value="C:bacterial-type flagellum basal body"/>
    <property type="evidence" value="ECO:0007669"/>
    <property type="project" value="UniProtKB-SubCell"/>
</dbReference>
<evidence type="ECO:0000259" key="7">
    <source>
        <dbReference type="Pfam" id="PF00460"/>
    </source>
</evidence>
<comment type="similarity">
    <text evidence="3">Belongs to the flagella basal body rod proteins family.</text>
</comment>
<evidence type="ECO:0000259" key="9">
    <source>
        <dbReference type="Pfam" id="PF22638"/>
    </source>
</evidence>
<feature type="domain" description="Flagellar basal body rod protein N-terminal" evidence="7">
    <location>
        <begin position="7"/>
        <end position="36"/>
    </location>
</feature>
<evidence type="ECO:0000256" key="3">
    <source>
        <dbReference type="ARBA" id="ARBA00009677"/>
    </source>
</evidence>